<feature type="domain" description="Ig-like" evidence="13">
    <location>
        <begin position="735"/>
        <end position="828"/>
    </location>
</feature>
<dbReference type="SUPFAM" id="SSF48726">
    <property type="entry name" value="Immunoglobulin"/>
    <property type="match status" value="21"/>
</dbReference>
<dbReference type="GO" id="GO:0019899">
    <property type="term" value="F:enzyme binding"/>
    <property type="evidence" value="ECO:0007669"/>
    <property type="project" value="UniProtKB-ARBA"/>
</dbReference>
<keyword evidence="2" id="KW-0728">SH3 domain</keyword>
<feature type="domain" description="Ig-like" evidence="13">
    <location>
        <begin position="279"/>
        <end position="342"/>
    </location>
</feature>
<keyword evidence="6" id="KW-0067">ATP-binding</keyword>
<dbReference type="GO" id="GO:0031430">
    <property type="term" value="C:M band"/>
    <property type="evidence" value="ECO:0007669"/>
    <property type="project" value="UniProtKB-SubCell"/>
</dbReference>
<dbReference type="GO" id="GO:0045214">
    <property type="term" value="P:sarcomere organization"/>
    <property type="evidence" value="ECO:0007669"/>
    <property type="project" value="UniProtKB-ARBA"/>
</dbReference>
<dbReference type="PROSITE" id="PS50011">
    <property type="entry name" value="PROTEIN_KINASE_DOM"/>
    <property type="match status" value="2"/>
</dbReference>
<accession>A0AAN9W7Y2</accession>
<dbReference type="FunFam" id="2.60.40.10:FF:001036">
    <property type="entry name" value="Muscle M-line assembly protein unc-89"/>
    <property type="match status" value="1"/>
</dbReference>
<evidence type="ECO:0000256" key="1">
    <source>
        <dbReference type="ARBA" id="ARBA00006692"/>
    </source>
</evidence>
<dbReference type="SMART" id="SM00060">
    <property type="entry name" value="FN3"/>
    <property type="match status" value="2"/>
</dbReference>
<evidence type="ECO:0000256" key="2">
    <source>
        <dbReference type="ARBA" id="ARBA00022443"/>
    </source>
</evidence>
<dbReference type="SUPFAM" id="SSF49265">
    <property type="entry name" value="Fibronectin type III"/>
    <property type="match status" value="1"/>
</dbReference>
<dbReference type="Gene3D" id="2.60.40.10">
    <property type="entry name" value="Immunoglobulins"/>
    <property type="match status" value="23"/>
</dbReference>
<organism evidence="15 16">
    <name type="scientific">Gryllus longicercus</name>
    <dbReference type="NCBI Taxonomy" id="2509291"/>
    <lineage>
        <taxon>Eukaryota</taxon>
        <taxon>Metazoa</taxon>
        <taxon>Ecdysozoa</taxon>
        <taxon>Arthropoda</taxon>
        <taxon>Hexapoda</taxon>
        <taxon>Insecta</taxon>
        <taxon>Pterygota</taxon>
        <taxon>Neoptera</taxon>
        <taxon>Polyneoptera</taxon>
        <taxon>Orthoptera</taxon>
        <taxon>Ensifera</taxon>
        <taxon>Gryllidea</taxon>
        <taxon>Grylloidea</taxon>
        <taxon>Gryllidae</taxon>
        <taxon>Gryllinae</taxon>
        <taxon>Gryllus</taxon>
    </lineage>
</organism>
<keyword evidence="3" id="KW-0963">Cytoplasm</keyword>
<evidence type="ECO:0000313" key="15">
    <source>
        <dbReference type="EMBL" id="KAK7869433.1"/>
    </source>
</evidence>
<evidence type="ECO:0008006" key="17">
    <source>
        <dbReference type="Google" id="ProtNLM"/>
    </source>
</evidence>
<dbReference type="InterPro" id="IPR003599">
    <property type="entry name" value="Ig_sub"/>
</dbReference>
<feature type="domain" description="Fibronectin type-III" evidence="14">
    <location>
        <begin position="2286"/>
        <end position="2386"/>
    </location>
</feature>
<gene>
    <name evidence="15" type="ORF">R5R35_008161</name>
</gene>
<dbReference type="InterPro" id="IPR003961">
    <property type="entry name" value="FN3_dom"/>
</dbReference>
<evidence type="ECO:0000256" key="8">
    <source>
        <dbReference type="ARBA" id="ARBA00023179"/>
    </source>
</evidence>
<dbReference type="PANTHER" id="PTHR47633:SF3">
    <property type="entry name" value="STRIATED MUSCLE PREFERENTIALLY EXPRESSED PROTEIN KINASE"/>
    <property type="match status" value="1"/>
</dbReference>
<feature type="domain" description="Ig-like" evidence="13">
    <location>
        <begin position="1273"/>
        <end position="1362"/>
    </location>
</feature>
<feature type="domain" description="Ig-like" evidence="13">
    <location>
        <begin position="357"/>
        <end position="444"/>
    </location>
</feature>
<feature type="domain" description="Ig-like" evidence="13">
    <location>
        <begin position="545"/>
        <end position="635"/>
    </location>
</feature>
<evidence type="ECO:0000256" key="6">
    <source>
        <dbReference type="ARBA" id="ARBA00022840"/>
    </source>
</evidence>
<feature type="domain" description="Ig-like" evidence="13">
    <location>
        <begin position="1673"/>
        <end position="1764"/>
    </location>
</feature>
<evidence type="ECO:0000313" key="16">
    <source>
        <dbReference type="Proteomes" id="UP001378592"/>
    </source>
</evidence>
<feature type="compositionally biased region" description="Basic and acidic residues" evidence="11">
    <location>
        <begin position="1261"/>
        <end position="1271"/>
    </location>
</feature>
<evidence type="ECO:0000256" key="5">
    <source>
        <dbReference type="ARBA" id="ARBA00022741"/>
    </source>
</evidence>
<dbReference type="SUPFAM" id="SSF56112">
    <property type="entry name" value="Protein kinase-like (PK-like)"/>
    <property type="match status" value="2"/>
</dbReference>
<feature type="domain" description="Ig-like" evidence="13">
    <location>
        <begin position="2170"/>
        <end position="2259"/>
    </location>
</feature>
<dbReference type="Gene3D" id="1.10.510.10">
    <property type="entry name" value="Transferase(Phosphotransferase) domain 1"/>
    <property type="match status" value="2"/>
</dbReference>
<dbReference type="Pfam" id="PF00041">
    <property type="entry name" value="fn3"/>
    <property type="match status" value="2"/>
</dbReference>
<dbReference type="FunFam" id="2.60.40.10:FF:001381">
    <property type="entry name" value="Uncharacterized protein, isoform C"/>
    <property type="match status" value="1"/>
</dbReference>
<keyword evidence="8" id="KW-0514">Muscle protein</keyword>
<dbReference type="GO" id="GO:0004674">
    <property type="term" value="F:protein serine/threonine kinase activity"/>
    <property type="evidence" value="ECO:0007669"/>
    <property type="project" value="UniProtKB-KW"/>
</dbReference>
<feature type="domain" description="Ig-like" evidence="13">
    <location>
        <begin position="59"/>
        <end position="151"/>
    </location>
</feature>
<dbReference type="PROSITE" id="PS50835">
    <property type="entry name" value="IG_LIKE"/>
    <property type="match status" value="19"/>
</dbReference>
<keyword evidence="9" id="KW-0393">Immunoglobulin domain</keyword>
<feature type="domain" description="Ig-like" evidence="13">
    <location>
        <begin position="169"/>
        <end position="260"/>
    </location>
</feature>
<dbReference type="FunFam" id="2.60.40.10:FF:000425">
    <property type="entry name" value="Myosin light chain kinase"/>
    <property type="match status" value="3"/>
</dbReference>
<dbReference type="GO" id="GO:0005524">
    <property type="term" value="F:ATP binding"/>
    <property type="evidence" value="ECO:0007669"/>
    <property type="project" value="UniProtKB-KW"/>
</dbReference>
<comment type="caution">
    <text evidence="15">The sequence shown here is derived from an EMBL/GenBank/DDBJ whole genome shotgun (WGS) entry which is preliminary data.</text>
</comment>
<dbReference type="SMART" id="SM00408">
    <property type="entry name" value="IGc2"/>
    <property type="match status" value="19"/>
</dbReference>
<dbReference type="InterPro" id="IPR003598">
    <property type="entry name" value="Ig_sub2"/>
</dbReference>
<dbReference type="FunFam" id="2.60.40.10:FF:000919">
    <property type="entry name" value="Uncharacterized protein, isoform C"/>
    <property type="match status" value="1"/>
</dbReference>
<dbReference type="InterPro" id="IPR013098">
    <property type="entry name" value="Ig_I-set"/>
</dbReference>
<dbReference type="FunFam" id="2.60.40.10:FF:000519">
    <property type="entry name" value="Muscle M-line assembly protein unc-89"/>
    <property type="match status" value="1"/>
</dbReference>
<feature type="domain" description="Ig-like" evidence="13">
    <location>
        <begin position="3109"/>
        <end position="3194"/>
    </location>
</feature>
<evidence type="ECO:0000259" key="12">
    <source>
        <dbReference type="PROSITE" id="PS50011"/>
    </source>
</evidence>
<dbReference type="InterPro" id="IPR000719">
    <property type="entry name" value="Prot_kinase_dom"/>
</dbReference>
<keyword evidence="5" id="KW-0547">Nucleotide-binding</keyword>
<dbReference type="InterPro" id="IPR036179">
    <property type="entry name" value="Ig-like_dom_sf"/>
</dbReference>
<dbReference type="FunFam" id="2.60.40.10:FF:000345">
    <property type="entry name" value="Muscle M-line assembly protein unc-89"/>
    <property type="match status" value="3"/>
</dbReference>
<dbReference type="GO" id="GO:0060298">
    <property type="term" value="P:positive regulation of sarcomere organization"/>
    <property type="evidence" value="ECO:0007669"/>
    <property type="project" value="UniProtKB-ARBA"/>
</dbReference>
<protein>
    <recommendedName>
        <fullName evidence="17">Muscle M-line assembly protein unc-89</fullName>
    </recommendedName>
</protein>
<feature type="domain" description="Ig-like" evidence="13">
    <location>
        <begin position="451"/>
        <end position="542"/>
    </location>
</feature>
<feature type="domain" description="Ig-like" evidence="13">
    <location>
        <begin position="1577"/>
        <end position="1670"/>
    </location>
</feature>
<dbReference type="GO" id="GO:0040017">
    <property type="term" value="P:positive regulation of locomotion"/>
    <property type="evidence" value="ECO:0007669"/>
    <property type="project" value="UniProtKB-ARBA"/>
</dbReference>
<feature type="domain" description="Ig-like" evidence="13">
    <location>
        <begin position="640"/>
        <end position="732"/>
    </location>
</feature>
<dbReference type="FunFam" id="2.60.40.10:FF:000147">
    <property type="entry name" value="Myosin light chain kinase"/>
    <property type="match status" value="1"/>
</dbReference>
<dbReference type="Proteomes" id="UP001378592">
    <property type="component" value="Unassembled WGS sequence"/>
</dbReference>
<feature type="domain" description="Protein kinase" evidence="12">
    <location>
        <begin position="3354"/>
        <end position="3608"/>
    </location>
</feature>
<sequence length="3675" mass="410650">MSSSSVKTSSYQQVTSSSSYEESSSLSSSTVAAGSGALVQENAVVRMALVAAPATEGRPAFAQTISGLSLEPGQNAVFECKVRSESAASVTWLRDNRPLDDKLADRVIQTARDDNTTFRLELQHTRESDSGLYTARATNTQGSSTCSAQLVVQELTDEERRRRAEANAPVFLVMLKDTELLENTFLRFMVKVRGTPAPVVKFFKDGRRVEDSDRMRVISERADIGFYELVIADVRKEDAGKYSCQAMNKYGDVTSEAVVTVTDEKKVFAVDPKTLQPGEKPDFQWLRDGKPFDPEERFKVLFKDEEDSLALVFQHVTPDDAGLYTCVASTSTGKIACSAELTVQGSVNQLMKEPEVPKIVTDTKSTEVSLGGSAMMELKVGGFPRPDIKWFKDGKEVQTGGRIRLLYEDEETISLIIKGVTVADAGKYKITAKNELGEDSMEVELFVKAPPKIKTEVEDKACMINETYKLTIEVEGMPVPDVKWYKDGQEIKSSDRIKVTKESSESYSLTITKTTLEDTGSYSVVASNEISQTSKFWKFTVNAGPEFVKSLEKMVECREADTVILETKVTGTPQPEVKWVKDGEEIKSDGKRITIAQDGHIYTLTIKGTTRKDTGDYACEACNDFGWKKCESRLNIRCAPEFRTKLSDKQANEGDVNIEFEVNVEAYPKPSIKWFLNEVEITEKKTEYTRIEEGDNYKLIIKEVTTETSGKYTCKLVNDMGSNESSSQFTVNCKPRFPKSLKNEEVDEGASLTLTIEVYGVPEPKVKWLKNGQEVSADAHIKISRDSNRQESYNLSFTLIKGSDAGEYEARAENSMGTASTKSTVKVNTITKVTETTTEEEVEEIVKKVEEEIEAEPKKKKEKPKEEEAEVIKQDTEAQKVSSSEVEPEGSQHAGNLMSVETQSITYSRGEGDTVTISMASSMHHQSATVSDGLEGSMTVHSLTETTSTTVFCEEVSGPASQTGRIVEQHISSSEHIETETLSSTENDMSKQPQAGKLLEKESLSIKGPGQAQVTDGKRTTSGVMLEEITSDQLSSPEIHDISHKPNIGVVEEPDSDTNLEEQNIRKIHISVERGVSIVSVEDDTCSQASISVGFTHEEIEEGVIGSNKKPGVEEGKSSQKAAVLTPETATEKKIPPRRQSIQEDLPQPQKAKRLSLGNAENIDKSKQQKLSERAIKKPMKGKQVETAEVNNEQKLEEEPTKPAISEENIDPKKGLLLQTGEADLKEASKLSKAAEEDEDPEVSALLKRIQKQRSVLEEILDKEGERKTEAIPEITGSNMQDVTTHESLGTVFEVKATGIPRPEAKWFKDDQEIKPSAKAKISDSGETYKLELVDLDGPDAGVYKVKISNRLGEKSQQAKLSLKSVNDFRKPKVKEPLKDTKSPKNEEVVLTCVIVGDPVPTVKWTYVPQFEKEAVDVKEDDNHVFNVQTKDIEEGLKECTFTLTFPKGAHSDSGQYKIAAKNKFGEDESSARLDILLVPEILLDALSDITKIPYEDHEFVVTINSNPKPQVVWTRNGEKLTNSEKIKLTEIAEKELYRLSITNIGLAEDGVYAVTATNSQGESSQQAKLTVHTEVPSFVKNLEDQSVKDYDDAEFRVRVNGIPKPKVTWFKDGKELKTGGRITIETDSEVLVSSSLSIKHFEESDIGTYSVRAVELVGEATTSAKLEMTQLPPTFGRPLDRAAEVDENDTLDLKCKVDGSPIPKVKWFKDGEPLEPSEHVKISVSPDGSVRLVIDNVVPTDCGAYKLVATNKNGETNAICAVAVKPNNRKPSFSEPLQNIKTTVGEPLKIQAKVMAFPIPEIKWFKDGHAIRPSPAVNFINEPGGLIGLHIDSARPEDAGHYKLTISNKLGEISGEADIVVEEREKKPTFQSQLIPMAVVEGYPAKLEVKVTGHPPATLKWTLNGKEIVPDGQHIKIVQLPDGTCSLLIDKARPEDAGEVEVTASNEKGAISTKAKLDVTSRMRDAPEEKPMFLHGLKDVSVEEGAPLSLGAPFIGNPIPDVEWSKDGVPISPSSKVQITCNGKRVGLEVNPAALSDAGDYTCKISNPLGEESSTAKASVRKVFQKPNFTQRFTDLQQKPTFDAKFPARVSGIPRPNVTWYFNDTPIKDSEKYHIRTDGDAVCLYVKDCQPSDAGRYKCKASNQDGEDSCEASLEVVDTIGRSQRVEPPSFLKSIGDCEVYKGMTGKFTACASGIPEPEFEWFRNDEKLFPSDRVRMEREGSGLLRLTIANVNPADIGRYKLRIFNPHGEASCEADLNYDSLDDRPKKSLGYQYTDFDKYRSSGAPLPLADRPIISRMSDRQLTLSWKPYIPIGPQPPVTYRVEMSEMPDGEWFTMRTGVRSCACEIHNLKPFFDYKFRIRVENRYGISDPSPYVQTYRERLEPEPPKFFPYLAPGIDFRPETSPYFPKDFDIEKPPHDGYAQAPRFLRQEHDAQYGIKNHNCNLFWFVYGYPKPKMQYFFNDEPIEMGGCYDCSYTRNGQATLFINRMLDRDVGMYEAVATNEHGEARQRVRLEIAEYPVFIMRPEETILMLRRSARIEAKVIGVPYPEIKWYKDWQPLAPSSRIKIQFIEPNTCVLVINDAINKDEGLYSISARNIAGSVSCSVMVHVEESEQEYGYLTYSKGRDIRPKKKPISDLYDIGDELGRGTQGVTHHAVERLTGRNYAAKIMHGKHELRQYMNNELEILNVLNHPKIIRLQDALETDRSMTLITELAGGGELLDNLTKQPHYTEGEIAGYIRQLLWGLEHMHIQNIAHLGLTVGDLLISHPGGDELKICDFGLSRRLAFGKLASLDYGHPEFASPETVNGDGVGTPADMWAVGIIAYVLLSGHSPFLGPNDRETLTRVKQGTWEFHAQRFQGISDEARDFIRSLLVYQPEGRMDVHAALKHPWLTAADRLPADAPQLPADRLRTYLDGFRDWYQNASCRTWYRRRPLSGAFEHPSRMVYPPGHVYTPEPTPPPQPKEPRPPRTWEDQVPSREPIDYEIGVAKSESHYQSGPDTYLLQLRDVDFPVRLREYMKVAANRTPGYSRHLSETQPYDWRTPVIRERRRFTDVMDEEIDDERRARINQYGSPEVYSLRRLRREVGLRADGHAEAEAIIEYKREGQPPFFREKPQTLPIEGDKKAELSCLVVGDPKPNVQWFKNELVVTESHRIKLLEDEDGRSIVRFDPATHVDVGIYKAVARNRVGQALARCRVVLAMVPSAPDSPEASEVSDTEVLLRWKQPKDDGNSPVLCYGLQYKAADDVEWIDSASNIDHEFYLVSNLKPNTNYLFRLSCRNRIGWSEKGIPTKLIKTQEAGAAKVQVTRAMKHLQQITDSGQEVIVDDSKPKLDYSVEKTPIEWRSEGSLTDKYSFVSELSRGRFSVVVKGIEKATDKVIVAKLLESRGEAEAAANREFEALRSLRHERIASLEAAFKPPGATVAVLVQEKLQGADVLTYLSSRHEYTEQNVASVIAQVLDAVQYLHWRGLCHLDIQPDNVVMASVRSVSVKLVDMGSAQRVSKLGSAVPRPADPEYAAPEVLSEEAAFPQTDIWSVGVLAYVLLSAVSPFAGADAEETRQNITFVRYRFEHLFKEVTQEATRFLMLIFKRAPSKRPTAEECHEHRWLMPTESMIRKRERAVFLGNRLKDFCEAYHSKKAQEATKEESLTAAFSSGGVKTLARSSSVQEELLTTI</sequence>
<feature type="compositionally biased region" description="Basic and acidic residues" evidence="11">
    <location>
        <begin position="1162"/>
        <end position="1176"/>
    </location>
</feature>
<reference evidence="15 16" key="1">
    <citation type="submission" date="2024-03" db="EMBL/GenBank/DDBJ databases">
        <title>The genome assembly and annotation of the cricket Gryllus longicercus Weissman &amp; Gray.</title>
        <authorList>
            <person name="Szrajer S."/>
            <person name="Gray D."/>
            <person name="Ylla G."/>
        </authorList>
    </citation>
    <scope>NUCLEOTIDE SEQUENCE [LARGE SCALE GENOMIC DNA]</scope>
    <source>
        <strain evidence="15">DAG 2021-001</strain>
        <tissue evidence="15">Whole body minus gut</tissue>
    </source>
</reference>
<comment type="similarity">
    <text evidence="1">Belongs to the protein kinase superfamily. CAMK Ser/Thr protein kinase family.</text>
</comment>
<feature type="region of interest" description="Disordered" evidence="11">
    <location>
        <begin position="2951"/>
        <end position="2976"/>
    </location>
</feature>
<dbReference type="InterPro" id="IPR011009">
    <property type="entry name" value="Kinase-like_dom_sf"/>
</dbReference>
<evidence type="ECO:0000256" key="9">
    <source>
        <dbReference type="ARBA" id="ARBA00023319"/>
    </source>
</evidence>
<evidence type="ECO:0000256" key="4">
    <source>
        <dbReference type="ARBA" id="ARBA00022737"/>
    </source>
</evidence>
<dbReference type="FunFam" id="2.60.40.10:FF:000796">
    <property type="entry name" value="Muscle M-line assembly protein unc-89"/>
    <property type="match status" value="1"/>
</dbReference>
<feature type="domain" description="Ig-like" evidence="13">
    <location>
        <begin position="2068"/>
        <end position="2156"/>
    </location>
</feature>
<dbReference type="InterPro" id="IPR013783">
    <property type="entry name" value="Ig-like_fold"/>
</dbReference>
<feature type="compositionally biased region" description="Basic and acidic residues" evidence="11">
    <location>
        <begin position="854"/>
        <end position="878"/>
    </location>
</feature>
<evidence type="ECO:0000256" key="11">
    <source>
        <dbReference type="SAM" id="MobiDB-lite"/>
    </source>
</evidence>
<dbReference type="EMBL" id="JAZDUA010000074">
    <property type="protein sequence ID" value="KAK7869433.1"/>
    <property type="molecule type" value="Genomic_DNA"/>
</dbReference>
<dbReference type="FunFam" id="2.60.40.10:FF:000145">
    <property type="entry name" value="Myosin light chain kinase, smooth muscle"/>
    <property type="match status" value="2"/>
</dbReference>
<dbReference type="GO" id="GO:0008104">
    <property type="term" value="P:intracellular protein localization"/>
    <property type="evidence" value="ECO:0007669"/>
    <property type="project" value="UniProtKB-ARBA"/>
</dbReference>
<evidence type="ECO:0000259" key="13">
    <source>
        <dbReference type="PROSITE" id="PS50835"/>
    </source>
</evidence>
<dbReference type="FunFam" id="2.60.40.10:FF:000107">
    <property type="entry name" value="Myosin, light chain kinase a"/>
    <property type="match status" value="3"/>
</dbReference>
<dbReference type="Gene3D" id="3.30.200.20">
    <property type="entry name" value="Phosphorylase Kinase, domain 1"/>
    <property type="match status" value="2"/>
</dbReference>
<evidence type="ECO:0000256" key="10">
    <source>
        <dbReference type="ARBA" id="ARBA00037833"/>
    </source>
</evidence>
<feature type="region of interest" description="Disordered" evidence="11">
    <location>
        <begin position="854"/>
        <end position="892"/>
    </location>
</feature>
<feature type="domain" description="Protein kinase" evidence="12">
    <location>
        <begin position="2640"/>
        <end position="2893"/>
    </location>
</feature>
<feature type="domain" description="Ig-like" evidence="13">
    <location>
        <begin position="1869"/>
        <end position="1959"/>
    </location>
</feature>
<feature type="domain" description="Fibronectin type-III" evidence="14">
    <location>
        <begin position="3206"/>
        <end position="3300"/>
    </location>
</feature>
<dbReference type="FunFam" id="2.60.40.10:FF:000344">
    <property type="entry name" value="Muscle M-line assembly protein unc-89"/>
    <property type="match status" value="1"/>
</dbReference>
<feature type="domain" description="Ig-like" evidence="13">
    <location>
        <begin position="1372"/>
        <end position="1475"/>
    </location>
</feature>
<dbReference type="CDD" id="cd00063">
    <property type="entry name" value="FN3"/>
    <property type="match status" value="2"/>
</dbReference>
<name>A0AAN9W7Y2_9ORTH</name>
<dbReference type="PROSITE" id="PS50853">
    <property type="entry name" value="FN3"/>
    <property type="match status" value="2"/>
</dbReference>
<proteinExistence type="inferred from homology"/>
<comment type="subcellular location">
    <subcellularLocation>
        <location evidence="10">Cytoplasm</location>
        <location evidence="10">Myofibril</location>
        <location evidence="10">Sarcomere</location>
        <location evidence="10">M line</location>
    </subcellularLocation>
</comment>
<keyword evidence="7" id="KW-1015">Disulfide bond</keyword>
<feature type="compositionally biased region" description="Basic and acidic residues" evidence="11">
    <location>
        <begin position="1192"/>
        <end position="1201"/>
    </location>
</feature>
<evidence type="ECO:0000256" key="7">
    <source>
        <dbReference type="ARBA" id="ARBA00023157"/>
    </source>
</evidence>
<keyword evidence="16" id="KW-1185">Reference proteome</keyword>
<dbReference type="FunFam" id="2.60.40.10:FF:000940">
    <property type="entry name" value="Muscle M-line assembly protein unc-89"/>
    <property type="match status" value="1"/>
</dbReference>
<dbReference type="GO" id="GO:0045989">
    <property type="term" value="P:positive regulation of striated muscle contraction"/>
    <property type="evidence" value="ECO:0007669"/>
    <property type="project" value="UniProtKB-ARBA"/>
</dbReference>
<dbReference type="GO" id="GO:0007525">
    <property type="term" value="P:somatic muscle development"/>
    <property type="evidence" value="ECO:0007669"/>
    <property type="project" value="UniProtKB-ARBA"/>
</dbReference>
<dbReference type="Pfam" id="PF00069">
    <property type="entry name" value="Pkinase"/>
    <property type="match status" value="2"/>
</dbReference>
<feature type="region of interest" description="Disordered" evidence="11">
    <location>
        <begin position="1"/>
        <end position="26"/>
    </location>
</feature>
<dbReference type="InterPro" id="IPR007110">
    <property type="entry name" value="Ig-like_dom"/>
</dbReference>
<feature type="domain" description="Ig-like" evidence="13">
    <location>
        <begin position="1772"/>
        <end position="1861"/>
    </location>
</feature>
<evidence type="ECO:0000256" key="3">
    <source>
        <dbReference type="ARBA" id="ARBA00022490"/>
    </source>
</evidence>
<evidence type="ECO:0000259" key="14">
    <source>
        <dbReference type="PROSITE" id="PS50853"/>
    </source>
</evidence>
<dbReference type="SMART" id="SM00409">
    <property type="entry name" value="IG"/>
    <property type="match status" value="20"/>
</dbReference>
<feature type="domain" description="Ig-like" evidence="13">
    <location>
        <begin position="1972"/>
        <end position="2062"/>
    </location>
</feature>
<dbReference type="FunFam" id="2.60.40.10:FF:000873">
    <property type="entry name" value="Muscle M-line assembly protein unc-89"/>
    <property type="match status" value="1"/>
</dbReference>
<feature type="domain" description="Ig-like" evidence="13">
    <location>
        <begin position="1480"/>
        <end position="1571"/>
    </location>
</feature>
<feature type="compositionally biased region" description="Basic and acidic residues" evidence="11">
    <location>
        <begin position="2965"/>
        <end position="2976"/>
    </location>
</feature>
<dbReference type="PANTHER" id="PTHR47633">
    <property type="entry name" value="IMMUNOGLOBULIN"/>
    <property type="match status" value="1"/>
</dbReference>
<feature type="region of interest" description="Disordered" evidence="11">
    <location>
        <begin position="1261"/>
        <end position="1283"/>
    </location>
</feature>
<feature type="region of interest" description="Disordered" evidence="11">
    <location>
        <begin position="1102"/>
        <end position="1213"/>
    </location>
</feature>
<keyword evidence="4" id="KW-0677">Repeat</keyword>
<dbReference type="InterPro" id="IPR036116">
    <property type="entry name" value="FN3_sf"/>
</dbReference>
<dbReference type="FunFam" id="2.60.40.10:FF:000802">
    <property type="entry name" value="Muscle M-line assembly protein unc-89"/>
    <property type="match status" value="1"/>
</dbReference>
<dbReference type="Pfam" id="PF07679">
    <property type="entry name" value="I-set"/>
    <property type="match status" value="21"/>
</dbReference>